<proteinExistence type="predicted"/>
<reference evidence="1 2" key="1">
    <citation type="journal article" date="2014" name="Am. J. Bot.">
        <title>Genome assembly and annotation for red clover (Trifolium pratense; Fabaceae).</title>
        <authorList>
            <person name="Istvanek J."/>
            <person name="Jaros M."/>
            <person name="Krenek A."/>
            <person name="Repkova J."/>
        </authorList>
    </citation>
    <scope>NUCLEOTIDE SEQUENCE [LARGE SCALE GENOMIC DNA]</scope>
    <source>
        <strain evidence="2">cv. Tatra</strain>
        <tissue evidence="1">Young leaves</tissue>
    </source>
</reference>
<evidence type="ECO:0000313" key="1">
    <source>
        <dbReference type="EMBL" id="PNX84215.1"/>
    </source>
</evidence>
<name>A0A2K3M094_TRIPR</name>
<protein>
    <submittedName>
        <fullName evidence="1">Uncharacterized protein</fullName>
    </submittedName>
</protein>
<feature type="non-terminal residue" evidence="1">
    <location>
        <position position="130"/>
    </location>
</feature>
<dbReference type="Proteomes" id="UP000236291">
    <property type="component" value="Unassembled WGS sequence"/>
</dbReference>
<accession>A0A2K3M094</accession>
<dbReference type="AlphaFoldDB" id="A0A2K3M094"/>
<reference evidence="1 2" key="2">
    <citation type="journal article" date="2017" name="Front. Plant Sci.">
        <title>Gene Classification and Mining of Molecular Markers Useful in Red Clover (Trifolium pratense) Breeding.</title>
        <authorList>
            <person name="Istvanek J."/>
            <person name="Dluhosova J."/>
            <person name="Dluhos P."/>
            <person name="Patkova L."/>
            <person name="Nedelnik J."/>
            <person name="Repkova J."/>
        </authorList>
    </citation>
    <scope>NUCLEOTIDE SEQUENCE [LARGE SCALE GENOMIC DNA]</scope>
    <source>
        <strain evidence="2">cv. Tatra</strain>
        <tissue evidence="1">Young leaves</tissue>
    </source>
</reference>
<evidence type="ECO:0000313" key="2">
    <source>
        <dbReference type="Proteomes" id="UP000236291"/>
    </source>
</evidence>
<sequence length="130" mass="14813">MMDVCCLNDRWFCVALMTHSLSPIGRLLRRLCTEATVAEIPKRKPGLYQKLAELEKTRGTMSQTLNQYIMEGKAVGKGELERDYIFSCVATRFGYILEVFLPTRIDVFIAIVEFMLTINYAYTSAALSNQ</sequence>
<gene>
    <name evidence="1" type="ORF">L195_g040271</name>
</gene>
<comment type="caution">
    <text evidence="1">The sequence shown here is derived from an EMBL/GenBank/DDBJ whole genome shotgun (WGS) entry which is preliminary data.</text>
</comment>
<dbReference type="ExpressionAtlas" id="A0A2K3M094">
    <property type="expression patterns" value="baseline"/>
</dbReference>
<dbReference type="EMBL" id="ASHM01045866">
    <property type="protein sequence ID" value="PNX84215.1"/>
    <property type="molecule type" value="Genomic_DNA"/>
</dbReference>
<organism evidence="1 2">
    <name type="scientific">Trifolium pratense</name>
    <name type="common">Red clover</name>
    <dbReference type="NCBI Taxonomy" id="57577"/>
    <lineage>
        <taxon>Eukaryota</taxon>
        <taxon>Viridiplantae</taxon>
        <taxon>Streptophyta</taxon>
        <taxon>Embryophyta</taxon>
        <taxon>Tracheophyta</taxon>
        <taxon>Spermatophyta</taxon>
        <taxon>Magnoliopsida</taxon>
        <taxon>eudicotyledons</taxon>
        <taxon>Gunneridae</taxon>
        <taxon>Pentapetalae</taxon>
        <taxon>rosids</taxon>
        <taxon>fabids</taxon>
        <taxon>Fabales</taxon>
        <taxon>Fabaceae</taxon>
        <taxon>Papilionoideae</taxon>
        <taxon>50 kb inversion clade</taxon>
        <taxon>NPAAA clade</taxon>
        <taxon>Hologalegina</taxon>
        <taxon>IRL clade</taxon>
        <taxon>Trifolieae</taxon>
        <taxon>Trifolium</taxon>
    </lineage>
</organism>